<dbReference type="PANTHER" id="PTHR11707:SF28">
    <property type="entry name" value="60 KDA LYSOPHOSPHOLIPASE"/>
    <property type="match status" value="1"/>
</dbReference>
<dbReference type="PIRSF" id="PIRSF500176">
    <property type="entry name" value="L_ASNase"/>
    <property type="match status" value="1"/>
</dbReference>
<feature type="domain" description="L-asparaginase N-terminal" evidence="3">
    <location>
        <begin position="3"/>
        <end position="155"/>
    </location>
</feature>
<dbReference type="PROSITE" id="PS51732">
    <property type="entry name" value="ASN_GLN_ASE_3"/>
    <property type="match status" value="1"/>
</dbReference>
<dbReference type="PRINTS" id="PR00139">
    <property type="entry name" value="ASNGLNASE"/>
</dbReference>
<dbReference type="Proteomes" id="UP000192783">
    <property type="component" value="Unassembled WGS sequence"/>
</dbReference>
<dbReference type="OrthoDB" id="9788068at2"/>
<dbReference type="RefSeq" id="WP_084059045.1">
    <property type="nucleotide sequence ID" value="NZ_FWXF01000026.1"/>
</dbReference>
<dbReference type="SUPFAM" id="SSF53774">
    <property type="entry name" value="Glutaminase/Asparaginase"/>
    <property type="match status" value="1"/>
</dbReference>
<accession>A0A1W1XVY9</accession>
<dbReference type="InterPro" id="IPR036152">
    <property type="entry name" value="Asp/glu_Ase-like_sf"/>
</dbReference>
<feature type="binding site" evidence="2">
    <location>
        <position position="54"/>
    </location>
    <ligand>
        <name>substrate</name>
    </ligand>
</feature>
<evidence type="ECO:0000259" key="3">
    <source>
        <dbReference type="Pfam" id="PF00710"/>
    </source>
</evidence>
<reference evidence="4 5" key="1">
    <citation type="submission" date="2017-04" db="EMBL/GenBank/DDBJ databases">
        <authorList>
            <person name="Afonso C.L."/>
            <person name="Miller P.J."/>
            <person name="Scott M.A."/>
            <person name="Spackman E."/>
            <person name="Goraichik I."/>
            <person name="Dimitrov K.M."/>
            <person name="Suarez D.L."/>
            <person name="Swayne D.E."/>
        </authorList>
    </citation>
    <scope>NUCLEOTIDE SEQUENCE [LARGE SCALE GENOMIC DNA]</scope>
    <source>
        <strain evidence="4 5">DSM 13146</strain>
    </source>
</reference>
<evidence type="ECO:0000313" key="5">
    <source>
        <dbReference type="Proteomes" id="UP000192783"/>
    </source>
</evidence>
<dbReference type="STRING" id="1121390.SAMN02746041_03159"/>
<dbReference type="GO" id="GO:0004067">
    <property type="term" value="F:asparaginase activity"/>
    <property type="evidence" value="ECO:0007669"/>
    <property type="project" value="UniProtKB-UniRule"/>
</dbReference>
<dbReference type="PIRSF" id="PIRSF001220">
    <property type="entry name" value="L-ASNase_gatD"/>
    <property type="match status" value="1"/>
</dbReference>
<evidence type="ECO:0000256" key="1">
    <source>
        <dbReference type="PIRSR" id="PIRSR001220-1"/>
    </source>
</evidence>
<sequence>MEKIFIFTTGGTIDKVYFDQKSRYEVGEPQVEVILREANVTAAYEIRPLMRKDSLDLTDADRALVRRAVEECPSGRIIITHGTDTMKETAQVLQGMPGKVIVLTGAIEPARIKSSDAPFNVGAAMAAVQTLPPGVYIAMNGRIFDPRRVRKNREANRFEEVEPHPPVL</sequence>
<dbReference type="EMBL" id="FWXF01000026">
    <property type="protein sequence ID" value="SMC28022.1"/>
    <property type="molecule type" value="Genomic_DNA"/>
</dbReference>
<name>A0A1W1XVY9_9BACT</name>
<evidence type="ECO:0000256" key="2">
    <source>
        <dbReference type="PIRSR" id="PIRSR001220-2"/>
    </source>
</evidence>
<keyword evidence="5" id="KW-1185">Reference proteome</keyword>
<protein>
    <submittedName>
        <fullName evidence="4">L-asparaginase</fullName>
    </submittedName>
</protein>
<dbReference type="Pfam" id="PF00710">
    <property type="entry name" value="Asparaginase"/>
    <property type="match status" value="1"/>
</dbReference>
<dbReference type="InterPro" id="IPR037152">
    <property type="entry name" value="L-asparaginase_N_sf"/>
</dbReference>
<evidence type="ECO:0000313" key="4">
    <source>
        <dbReference type="EMBL" id="SMC28022.1"/>
    </source>
</evidence>
<feature type="binding site" evidence="2">
    <location>
        <begin position="83"/>
        <end position="84"/>
    </location>
    <ligand>
        <name>substrate</name>
    </ligand>
</feature>
<feature type="active site" description="O-isoaspartyl threonine intermediate" evidence="1">
    <location>
        <position position="12"/>
    </location>
</feature>
<dbReference type="InterPro" id="IPR006034">
    <property type="entry name" value="Asparaginase/glutaminase-like"/>
</dbReference>
<proteinExistence type="predicted"/>
<dbReference type="AlphaFoldDB" id="A0A1W1XVY9"/>
<organism evidence="4 5">
    <name type="scientific">Desulfacinum hydrothermale DSM 13146</name>
    <dbReference type="NCBI Taxonomy" id="1121390"/>
    <lineage>
        <taxon>Bacteria</taxon>
        <taxon>Pseudomonadati</taxon>
        <taxon>Thermodesulfobacteriota</taxon>
        <taxon>Syntrophobacteria</taxon>
        <taxon>Syntrophobacterales</taxon>
        <taxon>Syntrophobacteraceae</taxon>
        <taxon>Desulfacinum</taxon>
    </lineage>
</organism>
<dbReference type="InterPro" id="IPR027474">
    <property type="entry name" value="L-asparaginase_N"/>
</dbReference>
<dbReference type="Gene3D" id="3.40.50.1170">
    <property type="entry name" value="L-asparaginase, N-terminal domain"/>
    <property type="match status" value="1"/>
</dbReference>
<dbReference type="PANTHER" id="PTHR11707">
    <property type="entry name" value="L-ASPARAGINASE"/>
    <property type="match status" value="1"/>
</dbReference>
<gene>
    <name evidence="4" type="ORF">SAMN02746041_03159</name>
</gene>